<dbReference type="EMBL" id="PGTX01000003">
    <property type="protein sequence ID" value="PJI79195.1"/>
    <property type="molecule type" value="Genomic_DNA"/>
</dbReference>
<name>A0A2M8VPT3_9BURK</name>
<keyword evidence="1" id="KW-1133">Transmembrane helix</keyword>
<keyword evidence="1" id="KW-0812">Transmembrane</keyword>
<keyword evidence="4" id="KW-1185">Reference proteome</keyword>
<keyword evidence="1" id="KW-0472">Membrane</keyword>
<feature type="transmembrane region" description="Helical" evidence="1">
    <location>
        <begin position="133"/>
        <end position="152"/>
    </location>
</feature>
<feature type="transmembrane region" description="Helical" evidence="1">
    <location>
        <begin position="21"/>
        <end position="38"/>
    </location>
</feature>
<gene>
    <name evidence="3" type="ORF">B0G85_1299</name>
</gene>
<sequence length="161" mass="17812">MPIHKEQNLTIRNQRDFGAGIMYMVIGLFFTIVATQYSMGTAAKMGPGYFPFYLGILMTLLGLLILVKSMRATAAIEAIPKFNWKIIAQITGAVVLYGVLLPKMGFLIAIIVLVFVSASASKEFTWKGTAINAAFLVTFTYSVFVLGLKLQFPLLPFFLQQ</sequence>
<evidence type="ECO:0000313" key="4">
    <source>
        <dbReference type="Proteomes" id="UP000229366"/>
    </source>
</evidence>
<organism evidence="3 4">
    <name type="scientific">Polynucleobacter brandtiae</name>
    <dbReference type="NCBI Taxonomy" id="1938816"/>
    <lineage>
        <taxon>Bacteria</taxon>
        <taxon>Pseudomonadati</taxon>
        <taxon>Pseudomonadota</taxon>
        <taxon>Betaproteobacteria</taxon>
        <taxon>Burkholderiales</taxon>
        <taxon>Burkholderiaceae</taxon>
        <taxon>Polynucleobacter</taxon>
    </lineage>
</organism>
<feature type="transmembrane region" description="Helical" evidence="1">
    <location>
        <begin position="50"/>
        <end position="70"/>
    </location>
</feature>
<dbReference type="AlphaFoldDB" id="A0A2M8VPT3"/>
<evidence type="ECO:0000313" key="3">
    <source>
        <dbReference type="EMBL" id="PJI79195.1"/>
    </source>
</evidence>
<evidence type="ECO:0000256" key="1">
    <source>
        <dbReference type="SAM" id="Phobius"/>
    </source>
</evidence>
<comment type="caution">
    <text evidence="3">The sequence shown here is derived from an EMBL/GenBank/DDBJ whole genome shotgun (WGS) entry which is preliminary data.</text>
</comment>
<feature type="domain" description="DUF1468" evidence="2">
    <location>
        <begin position="19"/>
        <end position="153"/>
    </location>
</feature>
<dbReference type="Proteomes" id="UP000229366">
    <property type="component" value="Unassembled WGS sequence"/>
</dbReference>
<protein>
    <submittedName>
        <fullName evidence="3">Tripartite tricarboxylate transporter TctB family protein</fullName>
    </submittedName>
</protein>
<proteinExistence type="predicted"/>
<evidence type="ECO:0000259" key="2">
    <source>
        <dbReference type="Pfam" id="PF07331"/>
    </source>
</evidence>
<dbReference type="Pfam" id="PF07331">
    <property type="entry name" value="TctB"/>
    <property type="match status" value="1"/>
</dbReference>
<accession>A0A2M8VPT3</accession>
<reference evidence="3 4" key="1">
    <citation type="submission" date="2017-11" db="EMBL/GenBank/DDBJ databases">
        <title>Genomic Encyclopedia of Type Strains, Phase III (KMG-III): the genomes of soil and plant-associated and newly described type strains.</title>
        <authorList>
            <person name="Whitman W."/>
        </authorList>
    </citation>
    <scope>NUCLEOTIDE SEQUENCE [LARGE SCALE GENOMIC DNA]</scope>
    <source>
        <strain evidence="3 4">UB-Domo-W1</strain>
    </source>
</reference>
<dbReference type="RefSeq" id="WP_232725974.1">
    <property type="nucleotide sequence ID" value="NZ_CBCSBW010000003.1"/>
</dbReference>
<dbReference type="InterPro" id="IPR009936">
    <property type="entry name" value="DUF1468"/>
</dbReference>